<proteinExistence type="predicted"/>
<keyword evidence="2" id="KW-1185">Reference proteome</keyword>
<dbReference type="EMBL" id="QRDY01000021">
    <property type="protein sequence ID" value="RED54789.1"/>
    <property type="molecule type" value="Genomic_DNA"/>
</dbReference>
<dbReference type="AlphaFoldDB" id="A0A3D9HZH5"/>
<reference evidence="1 2" key="1">
    <citation type="submission" date="2018-07" db="EMBL/GenBank/DDBJ databases">
        <title>Genomic Encyclopedia of Type Strains, Phase III (KMG-III): the genomes of soil and plant-associated and newly described type strains.</title>
        <authorList>
            <person name="Whitman W."/>
        </authorList>
    </citation>
    <scope>NUCLEOTIDE SEQUENCE [LARGE SCALE GENOMIC DNA]</scope>
    <source>
        <strain evidence="1 2">CECT 8236</strain>
    </source>
</reference>
<dbReference type="Proteomes" id="UP000256869">
    <property type="component" value="Unassembled WGS sequence"/>
</dbReference>
<evidence type="ECO:0000313" key="2">
    <source>
        <dbReference type="Proteomes" id="UP000256869"/>
    </source>
</evidence>
<dbReference type="InterPro" id="IPR006944">
    <property type="entry name" value="Phage/GTA_portal"/>
</dbReference>
<dbReference type="RefSeq" id="WP_115995150.1">
    <property type="nucleotide sequence ID" value="NZ_QRDY01000021.1"/>
</dbReference>
<organism evidence="1 2">
    <name type="scientific">Cohnella lupini</name>
    <dbReference type="NCBI Taxonomy" id="1294267"/>
    <lineage>
        <taxon>Bacteria</taxon>
        <taxon>Bacillati</taxon>
        <taxon>Bacillota</taxon>
        <taxon>Bacilli</taxon>
        <taxon>Bacillales</taxon>
        <taxon>Paenibacillaceae</taxon>
        <taxon>Cohnella</taxon>
    </lineage>
</organism>
<dbReference type="OrthoDB" id="2491at2"/>
<evidence type="ECO:0000313" key="1">
    <source>
        <dbReference type="EMBL" id="RED54789.1"/>
    </source>
</evidence>
<gene>
    <name evidence="1" type="ORF">DFP95_12145</name>
</gene>
<name>A0A3D9HZH5_9BACL</name>
<protein>
    <submittedName>
        <fullName evidence="1">HK97 family phage portal protein</fullName>
    </submittedName>
</protein>
<sequence length="399" mass="44968">MGLFQRAANFLGISSQPKVTAAQVIDLLNRGSSILSLGKDLYNIPEVRTAINFIAEKVGSVPFYHARADNDGNVTQLNDHVQYVLSVRANPYQSPQVFWTYAITRLMLANNVYIFPDWDDNGNLRALFVLPFTQHTFEEKEGVLRIKFPAAAGYDFAYDDIIHLQRFPTQNGGATRQATSGYVQIVNTLQEQAVKDSENSQRIAALLINKSSLKGTDMKKKLEEFKELFLTAENTTGFGMIGSEFEVHDLDLKMSPLNKDVLETIVNYLYTYFGGSKAIFTHSANELEHEQFIDNTIKPIVFQIEEESTYKLFSSKEIGRFHKVLAELIDLEVSTLGAKTTFFKEMLFASVMTRNEVRKRIGLPKGPQQLDAYMESKNFQTLKPGSYTVEGGETDETGK</sequence>
<dbReference type="Pfam" id="PF04860">
    <property type="entry name" value="Phage_portal"/>
    <property type="match status" value="1"/>
</dbReference>
<accession>A0A3D9HZH5</accession>
<comment type="caution">
    <text evidence="1">The sequence shown here is derived from an EMBL/GenBank/DDBJ whole genome shotgun (WGS) entry which is preliminary data.</text>
</comment>